<keyword evidence="1" id="KW-0349">Heme</keyword>
<dbReference type="Pfam" id="PF00042">
    <property type="entry name" value="Globin"/>
    <property type="match status" value="1"/>
</dbReference>
<evidence type="ECO:0000256" key="1">
    <source>
        <dbReference type="RuleBase" id="RU000356"/>
    </source>
</evidence>
<accession>A0AAV5THV8</accession>
<protein>
    <recommendedName>
        <fullName evidence="2">Globin domain-containing protein</fullName>
    </recommendedName>
</protein>
<keyword evidence="4" id="KW-1185">Reference proteome</keyword>
<reference evidence="3" key="1">
    <citation type="submission" date="2023-10" db="EMBL/GenBank/DDBJ databases">
        <title>Genome assembly of Pristionchus species.</title>
        <authorList>
            <person name="Yoshida K."/>
            <person name="Sommer R.J."/>
        </authorList>
    </citation>
    <scope>NUCLEOTIDE SEQUENCE</scope>
    <source>
        <strain evidence="3">RS0144</strain>
    </source>
</reference>
<proteinExistence type="inferred from homology"/>
<dbReference type="InterPro" id="IPR053341">
    <property type="entry name" value="Oxidative_stress_globin-like"/>
</dbReference>
<dbReference type="CDD" id="cd01040">
    <property type="entry name" value="Mb-like"/>
    <property type="match status" value="1"/>
</dbReference>
<evidence type="ECO:0000313" key="4">
    <source>
        <dbReference type="Proteomes" id="UP001432027"/>
    </source>
</evidence>
<dbReference type="Proteomes" id="UP001432027">
    <property type="component" value="Unassembled WGS sequence"/>
</dbReference>
<feature type="non-terminal residue" evidence="3">
    <location>
        <position position="121"/>
    </location>
</feature>
<name>A0AAV5THV8_9BILA</name>
<dbReference type="PANTHER" id="PTHR47768">
    <property type="entry name" value="GLOBIN RELATED-RELATED"/>
    <property type="match status" value="1"/>
</dbReference>
<dbReference type="SUPFAM" id="SSF46458">
    <property type="entry name" value="Globin-like"/>
    <property type="match status" value="1"/>
</dbReference>
<evidence type="ECO:0000313" key="3">
    <source>
        <dbReference type="EMBL" id="GMS93940.1"/>
    </source>
</evidence>
<comment type="caution">
    <text evidence="3">The sequence shown here is derived from an EMBL/GenBank/DDBJ whole genome shotgun (WGS) entry which is preliminary data.</text>
</comment>
<dbReference type="Gene3D" id="1.10.490.10">
    <property type="entry name" value="Globins"/>
    <property type="match status" value="1"/>
</dbReference>
<gene>
    <name evidence="3" type="ORF">PENTCL1PPCAC_16115</name>
</gene>
<evidence type="ECO:0000259" key="2">
    <source>
        <dbReference type="Pfam" id="PF00042"/>
    </source>
</evidence>
<dbReference type="InterPro" id="IPR012292">
    <property type="entry name" value="Globin/Proto"/>
</dbReference>
<dbReference type="InterPro" id="IPR000971">
    <property type="entry name" value="Globin"/>
</dbReference>
<organism evidence="3 4">
    <name type="scientific">Pristionchus entomophagus</name>
    <dbReference type="NCBI Taxonomy" id="358040"/>
    <lineage>
        <taxon>Eukaryota</taxon>
        <taxon>Metazoa</taxon>
        <taxon>Ecdysozoa</taxon>
        <taxon>Nematoda</taxon>
        <taxon>Chromadorea</taxon>
        <taxon>Rhabditida</taxon>
        <taxon>Rhabditina</taxon>
        <taxon>Diplogasteromorpha</taxon>
        <taxon>Diplogasteroidea</taxon>
        <taxon>Neodiplogasteridae</taxon>
        <taxon>Pristionchus</taxon>
    </lineage>
</organism>
<keyword evidence="1" id="KW-0813">Transport</keyword>
<feature type="domain" description="Globin" evidence="2">
    <location>
        <begin position="29"/>
        <end position="119"/>
    </location>
</feature>
<keyword evidence="1" id="KW-0408">Iron</keyword>
<dbReference type="EMBL" id="BTSX01000004">
    <property type="protein sequence ID" value="GMS93940.1"/>
    <property type="molecule type" value="Genomic_DNA"/>
</dbReference>
<dbReference type="GO" id="GO:0019825">
    <property type="term" value="F:oxygen binding"/>
    <property type="evidence" value="ECO:0007669"/>
    <property type="project" value="InterPro"/>
</dbReference>
<dbReference type="GO" id="GO:0020037">
    <property type="term" value="F:heme binding"/>
    <property type="evidence" value="ECO:0007669"/>
    <property type="project" value="InterPro"/>
</dbReference>
<dbReference type="PANTHER" id="PTHR47768:SF1">
    <property type="entry name" value="GLOBIN FAMILY PROFILE DOMAIN-CONTAINING PROTEIN"/>
    <property type="match status" value="1"/>
</dbReference>
<feature type="non-terminal residue" evidence="3">
    <location>
        <position position="1"/>
    </location>
</feature>
<dbReference type="AlphaFoldDB" id="A0AAV5THV8"/>
<keyword evidence="1" id="KW-0479">Metal-binding</keyword>
<dbReference type="InterPro" id="IPR009050">
    <property type="entry name" value="Globin-like_sf"/>
</dbReference>
<comment type="similarity">
    <text evidence="1">Belongs to the globin family.</text>
</comment>
<dbReference type="GO" id="GO:0005344">
    <property type="term" value="F:oxygen carrier activity"/>
    <property type="evidence" value="ECO:0007669"/>
    <property type="project" value="UniProtKB-KW"/>
</dbReference>
<sequence>EWKCEPQDTVLLSSTWTDDFEVLFSLGSKVYLTAFDHSPACKSLFPWIAKYEKEGRNIAEQSEFRIQALRLVQTIARVLDKVARGEKLEAYLYRMGQRHVKYLEKGFKTQYWDLFQASLST</sequence>
<dbReference type="InterPro" id="IPR044399">
    <property type="entry name" value="Mb-like_M"/>
</dbReference>
<keyword evidence="1" id="KW-0561">Oxygen transport</keyword>